<feature type="compositionally biased region" description="Polar residues" evidence="1">
    <location>
        <begin position="362"/>
        <end position="372"/>
    </location>
</feature>
<keyword evidence="2" id="KW-0812">Transmembrane</keyword>
<accession>D2PME0</accession>
<dbReference type="HOGENOM" id="CLU_631321_0_0_11"/>
<feature type="compositionally biased region" description="Basic and acidic residues" evidence="1">
    <location>
        <begin position="396"/>
        <end position="412"/>
    </location>
</feature>
<dbReference type="STRING" id="479435.Kfla_1588"/>
<feature type="transmembrane region" description="Helical" evidence="2">
    <location>
        <begin position="54"/>
        <end position="72"/>
    </location>
</feature>
<gene>
    <name evidence="3" type="ordered locus">Kfla_1588</name>
</gene>
<reference evidence="4" key="1">
    <citation type="submission" date="2009-09" db="EMBL/GenBank/DDBJ databases">
        <title>The complete genome of Kribbella flavida DSM 17836.</title>
        <authorList>
            <consortium name="US DOE Joint Genome Institute (JGI-PGF)"/>
            <person name="Lucas S."/>
            <person name="Copeland A."/>
            <person name="Lapidus A."/>
            <person name="Glavina del Rio T."/>
            <person name="Dalin E."/>
            <person name="Tice H."/>
            <person name="Bruce D."/>
            <person name="Goodwin L."/>
            <person name="Pitluck S."/>
            <person name="Kyrpides N."/>
            <person name="Mavromatis K."/>
            <person name="Ivanova N."/>
            <person name="Saunders E."/>
            <person name="Brettin T."/>
            <person name="Detter J.C."/>
            <person name="Han C."/>
            <person name="Larimer F."/>
            <person name="Land M."/>
            <person name="Hauser L."/>
            <person name="Markowitz V."/>
            <person name="Cheng J.-F."/>
            <person name="Hugenholtz P."/>
            <person name="Woyke T."/>
            <person name="Wu D."/>
            <person name="Pukall R."/>
            <person name="Klenk H.-P."/>
            <person name="Eisen J.A."/>
        </authorList>
    </citation>
    <scope>NUCLEOTIDE SEQUENCE [LARGE SCALE GENOMIC DNA]</scope>
    <source>
        <strain evidence="4">DSM 17836 / JCM 10339 / NBRC 14399</strain>
    </source>
</reference>
<keyword evidence="2" id="KW-1133">Transmembrane helix</keyword>
<evidence type="ECO:0000256" key="2">
    <source>
        <dbReference type="SAM" id="Phobius"/>
    </source>
</evidence>
<feature type="compositionally biased region" description="Low complexity" evidence="1">
    <location>
        <begin position="352"/>
        <end position="361"/>
    </location>
</feature>
<dbReference type="EMBL" id="CP001736">
    <property type="protein sequence ID" value="ADB30684.1"/>
    <property type="molecule type" value="Genomic_DNA"/>
</dbReference>
<dbReference type="OrthoDB" id="3831132at2"/>
<protein>
    <submittedName>
        <fullName evidence="3">Uncharacterized protein</fullName>
    </submittedName>
</protein>
<feature type="compositionally biased region" description="Low complexity" evidence="1">
    <location>
        <begin position="284"/>
        <end position="333"/>
    </location>
</feature>
<dbReference type="Proteomes" id="UP000007967">
    <property type="component" value="Chromosome"/>
</dbReference>
<feature type="transmembrane region" description="Helical" evidence="2">
    <location>
        <begin position="84"/>
        <end position="105"/>
    </location>
</feature>
<evidence type="ECO:0000313" key="4">
    <source>
        <dbReference type="Proteomes" id="UP000007967"/>
    </source>
</evidence>
<dbReference type="eggNOG" id="ENOG5033GB4">
    <property type="taxonomic scope" value="Bacteria"/>
</dbReference>
<sequence>MVTDATKKLREPVAYILLAFAGLVALASLIRLFVGGAGFTAAAGGVQGTLTPPGLTALTLAAALVAAVWLVSEAGERTANARTVALAALVIIGVIGLLCLVTAFAGFGETSTAGLKIVSFIYALGGLALYGAAGLYILKTFQTLPAPVRAPKPGSQGQFAGQQGQYGGQYGAPQGNQYGGAQQAQPTQQYGAYGNQYGQAEQGAGQYGAFGAGAAAGAGAGAVGGYAAAQQGEQQWPQEQSWNQGEQQAWAAGEGDARQGAGDQQAWSAAEAQGAEPTQQWSPEGQQWAGQEQGQVWPQEQQQWSGADAGQQQWAGQEQYGQQVQPEWQGQHEQAQHEQPLHEQAQHEAGQHEAAAQGEQAWSEQSWQQGQTWPAEDSTGATAADVQAQPEPEAADETRVEPRVADTAKDDDQPQQPGGQGGQPGQQGWWSQPS</sequence>
<evidence type="ECO:0000256" key="1">
    <source>
        <dbReference type="SAM" id="MobiDB-lite"/>
    </source>
</evidence>
<reference evidence="3 4" key="2">
    <citation type="journal article" date="2010" name="Stand. Genomic Sci.">
        <title>Complete genome sequence of Kribbella flavida type strain (IFO 14399).</title>
        <authorList>
            <person name="Pukall R."/>
            <person name="Lapidus A."/>
            <person name="Glavina Del Rio T."/>
            <person name="Copeland A."/>
            <person name="Tice H."/>
            <person name="Cheng J.-F."/>
            <person name="Lucas S."/>
            <person name="Chen F."/>
            <person name="Nolan M."/>
            <person name="LaButti K."/>
            <person name="Pati A."/>
            <person name="Ivanova N."/>
            <person name="Mavrommatis K."/>
            <person name="Mikhailova N."/>
            <person name="Pitluck S."/>
            <person name="Bruce D."/>
            <person name="Goodwin L."/>
            <person name="Land M."/>
            <person name="Hauser L."/>
            <person name="Chang Y.-J."/>
            <person name="Jeffries C.D."/>
            <person name="Chen A."/>
            <person name="Palaniappan K."/>
            <person name="Chain P."/>
            <person name="Rohde M."/>
            <person name="Goeker M."/>
            <person name="Bristow J."/>
            <person name="Eisen J.A."/>
            <person name="Markowitz V."/>
            <person name="Hugenholtz P."/>
            <person name="Kyrpides N.C."/>
            <person name="Klenk H.-P."/>
            <person name="Brettin T."/>
        </authorList>
    </citation>
    <scope>NUCLEOTIDE SEQUENCE [LARGE SCALE GENOMIC DNA]</scope>
    <source>
        <strain evidence="4">DSM 17836 / JCM 10339 / NBRC 14399</strain>
    </source>
</reference>
<dbReference type="AlphaFoldDB" id="D2PME0"/>
<keyword evidence="2" id="KW-0472">Membrane</keyword>
<dbReference type="RefSeq" id="WP_012919240.1">
    <property type="nucleotide sequence ID" value="NC_013729.1"/>
</dbReference>
<dbReference type="KEGG" id="kfl:Kfla_1588"/>
<keyword evidence="4" id="KW-1185">Reference proteome</keyword>
<feature type="region of interest" description="Disordered" evidence="1">
    <location>
        <begin position="230"/>
        <end position="434"/>
    </location>
</feature>
<name>D2PME0_KRIFD</name>
<organism evidence="3 4">
    <name type="scientific">Kribbella flavida (strain DSM 17836 / JCM 10339 / NBRC 14399)</name>
    <dbReference type="NCBI Taxonomy" id="479435"/>
    <lineage>
        <taxon>Bacteria</taxon>
        <taxon>Bacillati</taxon>
        <taxon>Actinomycetota</taxon>
        <taxon>Actinomycetes</taxon>
        <taxon>Propionibacteriales</taxon>
        <taxon>Kribbellaceae</taxon>
        <taxon>Kribbella</taxon>
    </lineage>
</organism>
<evidence type="ECO:0000313" key="3">
    <source>
        <dbReference type="EMBL" id="ADB30684.1"/>
    </source>
</evidence>
<feature type="compositionally biased region" description="Low complexity" evidence="1">
    <location>
        <begin position="230"/>
        <end position="240"/>
    </location>
</feature>
<proteinExistence type="predicted"/>
<feature type="compositionally biased region" description="Basic and acidic residues" evidence="1">
    <location>
        <begin position="334"/>
        <end position="351"/>
    </location>
</feature>
<feature type="transmembrane region" description="Helical" evidence="2">
    <location>
        <begin position="117"/>
        <end position="138"/>
    </location>
</feature>
<feature type="transmembrane region" description="Helical" evidence="2">
    <location>
        <begin position="12"/>
        <end position="34"/>
    </location>
</feature>